<comment type="caution">
    <text evidence="1">The sequence shown here is derived from an EMBL/GenBank/DDBJ whole genome shotgun (WGS) entry which is preliminary data.</text>
</comment>
<keyword evidence="2" id="KW-1185">Reference proteome</keyword>
<dbReference type="AlphaFoldDB" id="A0A2H5PQQ7"/>
<protein>
    <submittedName>
        <fullName evidence="1">Uncharacterized protein</fullName>
    </submittedName>
</protein>
<proteinExistence type="predicted"/>
<sequence length="35" mass="3735">MATGERLKNILATVVTTGLTEVRAKIFGYVLNPTG</sequence>
<name>A0A2H5PQQ7_CITUN</name>
<dbReference type="Proteomes" id="UP000236630">
    <property type="component" value="Unassembled WGS sequence"/>
</dbReference>
<evidence type="ECO:0000313" key="1">
    <source>
        <dbReference type="EMBL" id="GAY54692.1"/>
    </source>
</evidence>
<dbReference type="EMBL" id="BDQV01000108">
    <property type="protein sequence ID" value="GAY54692.1"/>
    <property type="molecule type" value="Genomic_DNA"/>
</dbReference>
<organism evidence="1 2">
    <name type="scientific">Citrus unshiu</name>
    <name type="common">Satsuma mandarin</name>
    <name type="synonym">Citrus nobilis var. unshiu</name>
    <dbReference type="NCBI Taxonomy" id="55188"/>
    <lineage>
        <taxon>Eukaryota</taxon>
        <taxon>Viridiplantae</taxon>
        <taxon>Streptophyta</taxon>
        <taxon>Embryophyta</taxon>
        <taxon>Tracheophyta</taxon>
        <taxon>Spermatophyta</taxon>
        <taxon>Magnoliopsida</taxon>
        <taxon>eudicotyledons</taxon>
        <taxon>Gunneridae</taxon>
        <taxon>Pentapetalae</taxon>
        <taxon>rosids</taxon>
        <taxon>malvids</taxon>
        <taxon>Sapindales</taxon>
        <taxon>Rutaceae</taxon>
        <taxon>Aurantioideae</taxon>
        <taxon>Citrus</taxon>
    </lineage>
</organism>
<accession>A0A2H5PQQ7</accession>
<evidence type="ECO:0000313" key="2">
    <source>
        <dbReference type="Proteomes" id="UP000236630"/>
    </source>
</evidence>
<gene>
    <name evidence="1" type="ORF">CUMW_158750</name>
</gene>
<reference evidence="1 2" key="1">
    <citation type="journal article" date="2017" name="Front. Genet.">
        <title>Draft sequencing of the heterozygous diploid genome of Satsuma (Citrus unshiu Marc.) using a hybrid assembly approach.</title>
        <authorList>
            <person name="Shimizu T."/>
            <person name="Tanizawa Y."/>
            <person name="Mochizuki T."/>
            <person name="Nagasaki H."/>
            <person name="Yoshioka T."/>
            <person name="Toyoda A."/>
            <person name="Fujiyama A."/>
            <person name="Kaminuma E."/>
            <person name="Nakamura Y."/>
        </authorList>
    </citation>
    <scope>NUCLEOTIDE SEQUENCE [LARGE SCALE GENOMIC DNA]</scope>
    <source>
        <strain evidence="2">cv. Miyagawa wase</strain>
    </source>
</reference>